<feature type="transmembrane region" description="Helical" evidence="6">
    <location>
        <begin position="167"/>
        <end position="185"/>
    </location>
</feature>
<feature type="transmembrane region" description="Helical" evidence="6">
    <location>
        <begin position="123"/>
        <end position="147"/>
    </location>
</feature>
<dbReference type="InterPro" id="IPR022791">
    <property type="entry name" value="L-PG_synthase/AglD"/>
</dbReference>
<evidence type="ECO:0000256" key="4">
    <source>
        <dbReference type="ARBA" id="ARBA00022989"/>
    </source>
</evidence>
<feature type="transmembrane region" description="Helical" evidence="6">
    <location>
        <begin position="269"/>
        <end position="294"/>
    </location>
</feature>
<dbReference type="RefSeq" id="WP_378284709.1">
    <property type="nucleotide sequence ID" value="NZ_JBHSON010000038.1"/>
</dbReference>
<evidence type="ECO:0000256" key="6">
    <source>
        <dbReference type="SAM" id="Phobius"/>
    </source>
</evidence>
<dbReference type="Proteomes" id="UP001596074">
    <property type="component" value="Unassembled WGS sequence"/>
</dbReference>
<dbReference type="PANTHER" id="PTHR39087">
    <property type="entry name" value="UPF0104 MEMBRANE PROTEIN MJ1595"/>
    <property type="match status" value="1"/>
</dbReference>
<evidence type="ECO:0000313" key="7">
    <source>
        <dbReference type="EMBL" id="MFC5749002.1"/>
    </source>
</evidence>
<evidence type="ECO:0000256" key="3">
    <source>
        <dbReference type="ARBA" id="ARBA00022692"/>
    </source>
</evidence>
<dbReference type="EMBL" id="JBHSON010000038">
    <property type="protein sequence ID" value="MFC5749002.1"/>
    <property type="molecule type" value="Genomic_DNA"/>
</dbReference>
<keyword evidence="8" id="KW-1185">Reference proteome</keyword>
<feature type="transmembrane region" description="Helical" evidence="6">
    <location>
        <begin position="206"/>
        <end position="231"/>
    </location>
</feature>
<gene>
    <name evidence="7" type="ORF">ACFPZN_25585</name>
</gene>
<keyword evidence="4 6" id="KW-1133">Transmembrane helix</keyword>
<protein>
    <submittedName>
        <fullName evidence="7">Lysylphosphatidylglycerol synthase domain-containing protein</fullName>
    </submittedName>
</protein>
<reference evidence="8" key="1">
    <citation type="journal article" date="2019" name="Int. J. Syst. Evol. Microbiol.">
        <title>The Global Catalogue of Microorganisms (GCM) 10K type strain sequencing project: providing services to taxonomists for standard genome sequencing and annotation.</title>
        <authorList>
            <consortium name="The Broad Institute Genomics Platform"/>
            <consortium name="The Broad Institute Genome Sequencing Center for Infectious Disease"/>
            <person name="Wu L."/>
            <person name="Ma J."/>
        </authorList>
    </citation>
    <scope>NUCLEOTIDE SEQUENCE [LARGE SCALE GENOMIC DNA]</scope>
    <source>
        <strain evidence="8">KCTC 42087</strain>
    </source>
</reference>
<feature type="transmembrane region" description="Helical" evidence="6">
    <location>
        <begin position="237"/>
        <end position="257"/>
    </location>
</feature>
<organism evidence="7 8">
    <name type="scientific">Actinomadura rugatobispora</name>
    <dbReference type="NCBI Taxonomy" id="1994"/>
    <lineage>
        <taxon>Bacteria</taxon>
        <taxon>Bacillati</taxon>
        <taxon>Actinomycetota</taxon>
        <taxon>Actinomycetes</taxon>
        <taxon>Streptosporangiales</taxon>
        <taxon>Thermomonosporaceae</taxon>
        <taxon>Actinomadura</taxon>
    </lineage>
</organism>
<evidence type="ECO:0000256" key="5">
    <source>
        <dbReference type="ARBA" id="ARBA00023136"/>
    </source>
</evidence>
<comment type="caution">
    <text evidence="7">The sequence shown here is derived from an EMBL/GenBank/DDBJ whole genome shotgun (WGS) entry which is preliminary data.</text>
</comment>
<proteinExistence type="predicted"/>
<name>A0ABW1A209_9ACTN</name>
<accession>A0ABW1A209</accession>
<evidence type="ECO:0000256" key="1">
    <source>
        <dbReference type="ARBA" id="ARBA00004651"/>
    </source>
</evidence>
<feature type="transmembrane region" description="Helical" evidence="6">
    <location>
        <begin position="50"/>
        <end position="71"/>
    </location>
</feature>
<sequence length="336" mass="33154">MKFYGDHRIRALLWVAAGAAVVVGVGVMLAGGEAAATVSGAVRAASGAHWAVVPVVAALVVVHFWFSAVALRGAAGRTMPLLHATLAQFTGATANRITGGGLGTVAVNARYLTGRGMPAGRSVAVAGVLQVGGAIADLLLFAVVVAVAVAAGDGALLSHVHVVSREVLVIGAVAVVAAGVAAWLLRARLRGPIEVCAEMARRPRDLLVMMAASAATTLVMGVAFAVSMLAVPGAVSPGQIGTLIVVYMIGAAAGGVVPGPGGLGSTEAALVALLAVAGVETAAALSGVLIFRAITHWAPVPVGVLAAGTVRGRKAATVVALPAREKQDAPVMAQAA</sequence>
<keyword evidence="2" id="KW-1003">Cell membrane</keyword>
<evidence type="ECO:0000313" key="8">
    <source>
        <dbReference type="Proteomes" id="UP001596074"/>
    </source>
</evidence>
<keyword evidence="5 6" id="KW-0472">Membrane</keyword>
<dbReference type="Pfam" id="PF03706">
    <property type="entry name" value="LPG_synthase_TM"/>
    <property type="match status" value="1"/>
</dbReference>
<dbReference type="PANTHER" id="PTHR39087:SF2">
    <property type="entry name" value="UPF0104 MEMBRANE PROTEIN MJ1595"/>
    <property type="match status" value="1"/>
</dbReference>
<keyword evidence="3 6" id="KW-0812">Transmembrane</keyword>
<comment type="subcellular location">
    <subcellularLocation>
        <location evidence="1">Cell membrane</location>
        <topology evidence="1">Multi-pass membrane protein</topology>
    </subcellularLocation>
</comment>
<evidence type="ECO:0000256" key="2">
    <source>
        <dbReference type="ARBA" id="ARBA00022475"/>
    </source>
</evidence>